<sequence length="46" mass="5427">LRELKSLETKNEVDRISKEIKRAEEEKDSEKIEKLTQELNSLIKNA</sequence>
<accession>A0A2M7UTU7</accession>
<reference evidence="3" key="1">
    <citation type="submission" date="2017-09" db="EMBL/GenBank/DDBJ databases">
        <title>Depth-based differentiation of microbial function through sediment-hosted aquifers and enrichment of novel symbionts in the deep terrestrial subsurface.</title>
        <authorList>
            <person name="Probst A.J."/>
            <person name="Ladd B."/>
            <person name="Jarett J.K."/>
            <person name="Geller-Mcgrath D.E."/>
            <person name="Sieber C.M.K."/>
            <person name="Emerson J.B."/>
            <person name="Anantharaman K."/>
            <person name="Thomas B.C."/>
            <person name="Malmstrom R."/>
            <person name="Stieglmeier M."/>
            <person name="Klingl A."/>
            <person name="Woyke T."/>
            <person name="Ryan C.M."/>
            <person name="Banfield J.F."/>
        </authorList>
    </citation>
    <scope>NUCLEOTIDE SEQUENCE [LARGE SCALE GENOMIC DNA]</scope>
</reference>
<feature type="coiled-coil region" evidence="1">
    <location>
        <begin position="6"/>
        <end position="45"/>
    </location>
</feature>
<keyword evidence="1" id="KW-0175">Coiled coil</keyword>
<feature type="non-terminal residue" evidence="2">
    <location>
        <position position="1"/>
    </location>
</feature>
<proteinExistence type="predicted"/>
<feature type="non-terminal residue" evidence="2">
    <location>
        <position position="46"/>
    </location>
</feature>
<protein>
    <submittedName>
        <fullName evidence="2">Uncharacterized protein</fullName>
    </submittedName>
</protein>
<evidence type="ECO:0000313" key="2">
    <source>
        <dbReference type="EMBL" id="PIZ86787.1"/>
    </source>
</evidence>
<organism evidence="2 3">
    <name type="scientific">Candidatus Nealsonbacteria bacterium CG_4_10_14_0_2_um_filter_40_15</name>
    <dbReference type="NCBI Taxonomy" id="1974682"/>
    <lineage>
        <taxon>Bacteria</taxon>
        <taxon>Candidatus Nealsoniibacteriota</taxon>
    </lineage>
</organism>
<dbReference type="EMBL" id="PFOZ01000052">
    <property type="protein sequence ID" value="PIZ86787.1"/>
    <property type="molecule type" value="Genomic_DNA"/>
</dbReference>
<dbReference type="Proteomes" id="UP000229166">
    <property type="component" value="Unassembled WGS sequence"/>
</dbReference>
<gene>
    <name evidence="2" type="ORF">COX92_02565</name>
</gene>
<dbReference type="AlphaFoldDB" id="A0A2M7UTU7"/>
<name>A0A2M7UTU7_9BACT</name>
<evidence type="ECO:0000256" key="1">
    <source>
        <dbReference type="SAM" id="Coils"/>
    </source>
</evidence>
<evidence type="ECO:0000313" key="3">
    <source>
        <dbReference type="Proteomes" id="UP000229166"/>
    </source>
</evidence>
<comment type="caution">
    <text evidence="2">The sequence shown here is derived from an EMBL/GenBank/DDBJ whole genome shotgun (WGS) entry which is preliminary data.</text>
</comment>